<protein>
    <recommendedName>
        <fullName evidence="3">Bacteriocin</fullName>
    </recommendedName>
</protein>
<reference evidence="1 2" key="1">
    <citation type="submission" date="2011-03" db="EMBL/GenBank/DDBJ databases">
        <title>Deep-sequencing identification of multiple resistance mechanism for the high antibiotic-resistance strain Streptococcus suis R61.</title>
        <authorList>
            <person name="Hu P."/>
            <person name="Yang M."/>
            <person name="Jin M."/>
            <person name="Xiao J."/>
        </authorList>
    </citation>
    <scope>NUCLEOTIDE SEQUENCE [LARGE SCALE GENOMIC DNA]</scope>
    <source>
        <strain evidence="1 2">R61</strain>
    </source>
</reference>
<proteinExistence type="predicted"/>
<dbReference type="NCBIfam" id="TIGR01847">
    <property type="entry name" value="bacteriocin_sig"/>
    <property type="match status" value="1"/>
</dbReference>
<dbReference type="Proteomes" id="UP000004014">
    <property type="component" value="Unassembled WGS sequence"/>
</dbReference>
<name>A0AA87F6C7_STRSU</name>
<dbReference type="EMBL" id="AEYY01000051">
    <property type="protein sequence ID" value="EHC01614.1"/>
    <property type="molecule type" value="Genomic_DNA"/>
</dbReference>
<dbReference type="InterPro" id="IPR010133">
    <property type="entry name" value="Bacteriocin_signal_seq"/>
</dbReference>
<evidence type="ECO:0000313" key="2">
    <source>
        <dbReference type="Proteomes" id="UP000004014"/>
    </source>
</evidence>
<evidence type="ECO:0000313" key="1">
    <source>
        <dbReference type="EMBL" id="EHC01614.1"/>
    </source>
</evidence>
<comment type="caution">
    <text evidence="1">The sequence shown here is derived from an EMBL/GenBank/DDBJ whole genome shotgun (WGS) entry which is preliminary data.</text>
</comment>
<sequence length="43" mass="4909">MNKHNNCTVSHSLSKEELQNIVGGNLPNFWSVIFQPPKNSRQN</sequence>
<gene>
    <name evidence="1" type="ORF">SSUR61_0128</name>
</gene>
<dbReference type="AlphaFoldDB" id="A0AA87F6C7"/>
<organism evidence="1 2">
    <name type="scientific">Streptococcus suis R61</name>
    <dbReference type="NCBI Taxonomy" id="996306"/>
    <lineage>
        <taxon>Bacteria</taxon>
        <taxon>Bacillati</taxon>
        <taxon>Bacillota</taxon>
        <taxon>Bacilli</taxon>
        <taxon>Lactobacillales</taxon>
        <taxon>Streptococcaceae</taxon>
        <taxon>Streptococcus</taxon>
    </lineage>
</organism>
<accession>A0AA87F6C7</accession>
<evidence type="ECO:0008006" key="3">
    <source>
        <dbReference type="Google" id="ProtNLM"/>
    </source>
</evidence>